<name>A0A7E4UPN0_PANRE</name>
<keyword evidence="3 6" id="KW-0103">Bromodomain</keyword>
<dbReference type="Pfam" id="PF00439">
    <property type="entry name" value="Bromodomain"/>
    <property type="match status" value="1"/>
</dbReference>
<evidence type="ECO:0000313" key="10">
    <source>
        <dbReference type="WBParaSite" id="Pan_g11236.t1"/>
    </source>
</evidence>
<keyword evidence="9" id="KW-1185">Reference proteome</keyword>
<keyword evidence="5" id="KW-0539">Nucleus</keyword>
<dbReference type="Proteomes" id="UP000492821">
    <property type="component" value="Unassembled WGS sequence"/>
</dbReference>
<dbReference type="PANTHER" id="PTHR22881:SF27">
    <property type="entry name" value="BROMODOMAIN CONTAINING 7_9"/>
    <property type="match status" value="1"/>
</dbReference>
<dbReference type="PANTHER" id="PTHR22881">
    <property type="entry name" value="BROMODOMAIN CONTAINING PROTEIN"/>
    <property type="match status" value="1"/>
</dbReference>
<organism evidence="9 10">
    <name type="scientific">Panagrellus redivivus</name>
    <name type="common">Microworm</name>
    <dbReference type="NCBI Taxonomy" id="6233"/>
    <lineage>
        <taxon>Eukaryota</taxon>
        <taxon>Metazoa</taxon>
        <taxon>Ecdysozoa</taxon>
        <taxon>Nematoda</taxon>
        <taxon>Chromadorea</taxon>
        <taxon>Rhabditida</taxon>
        <taxon>Tylenchina</taxon>
        <taxon>Panagrolaimomorpha</taxon>
        <taxon>Panagrolaimoidea</taxon>
        <taxon>Panagrolaimidae</taxon>
        <taxon>Panagrellus</taxon>
    </lineage>
</organism>
<dbReference type="Pfam" id="PF12024">
    <property type="entry name" value="DUF3512"/>
    <property type="match status" value="1"/>
</dbReference>
<keyword evidence="2" id="KW-0805">Transcription regulation</keyword>
<feature type="compositionally biased region" description="Basic and acidic residues" evidence="7">
    <location>
        <begin position="78"/>
        <end position="95"/>
    </location>
</feature>
<evidence type="ECO:0000313" key="9">
    <source>
        <dbReference type="Proteomes" id="UP000492821"/>
    </source>
</evidence>
<dbReference type="PRINTS" id="PR00503">
    <property type="entry name" value="BROMODOMAIN"/>
</dbReference>
<dbReference type="InterPro" id="IPR036427">
    <property type="entry name" value="Bromodomain-like_sf"/>
</dbReference>
<feature type="compositionally biased region" description="Acidic residues" evidence="7">
    <location>
        <begin position="96"/>
        <end position="122"/>
    </location>
</feature>
<feature type="region of interest" description="Disordered" evidence="7">
    <location>
        <begin position="1"/>
        <end position="132"/>
    </location>
</feature>
<evidence type="ECO:0000256" key="3">
    <source>
        <dbReference type="ARBA" id="ARBA00023117"/>
    </source>
</evidence>
<dbReference type="WBParaSite" id="Pan_g11236.t1">
    <property type="protein sequence ID" value="Pan_g11236.t1"/>
    <property type="gene ID" value="Pan_g11236"/>
</dbReference>
<evidence type="ECO:0000256" key="6">
    <source>
        <dbReference type="PROSITE-ProRule" id="PRU00035"/>
    </source>
</evidence>
<protein>
    <submittedName>
        <fullName evidence="10">Bromo domain-containing protein</fullName>
    </submittedName>
</protein>
<reference evidence="10" key="2">
    <citation type="submission" date="2020-10" db="UniProtKB">
        <authorList>
            <consortium name="WormBaseParasite"/>
        </authorList>
    </citation>
    <scope>IDENTIFICATION</scope>
</reference>
<evidence type="ECO:0000256" key="7">
    <source>
        <dbReference type="SAM" id="MobiDB-lite"/>
    </source>
</evidence>
<evidence type="ECO:0000256" key="5">
    <source>
        <dbReference type="ARBA" id="ARBA00023242"/>
    </source>
</evidence>
<feature type="compositionally biased region" description="Basic and acidic residues" evidence="7">
    <location>
        <begin position="123"/>
        <end position="132"/>
    </location>
</feature>
<accession>A0A7E4UPN0</accession>
<dbReference type="Gene3D" id="1.20.920.10">
    <property type="entry name" value="Bromodomain-like"/>
    <property type="match status" value="1"/>
</dbReference>
<proteinExistence type="predicted"/>
<evidence type="ECO:0000256" key="1">
    <source>
        <dbReference type="ARBA" id="ARBA00004123"/>
    </source>
</evidence>
<sequence length="600" mass="67307">MSGQSSASDASPGRRLRKAKATPARKVDSDFEDVLMEEASPQDARTGGSDSEAAATPTRKRRGRPPDPNSTRAIKRRAMAERRAAREQAAQKEREEAEENAAAESEEEVEEEVEPETADSDEKDTTPEMEVRDFSPFQLFCDMLLRKMMAKDPEEYFTDPVSPTIAPDYYKIIEHPMDFTTMLKKIRLNQYEDIDSIRHDVKLISENAMEYNGPFSIYYLAAQKLQQVAQYYLSEDYIEYLRYATPFGREVDRTQLNLPEKDLPQRAQRVPTVQRPEWQKVKWNTPTAKKLLADAPKAIRTKLTTEVPKWSMGILQPGEDGAVQLNILNGTGSAPVTIGDSVGKLADGHPGLFSTYEEAFPTLVPSSFLNYEPFASFAPLYDSTWATMNKRDSDLLAQTYGDRENAASVMQLREMVVDSGGYFLQVVDDMLDVLTDGEHSIAMNTLRQPEEDYIKTVEEREKRPSSPNSFRQLLDHVATLSNLGIDTTFVDEIKAEANLAVKSEAKSPAEAIAQNNIMLNDLNSLQQKRLARPVTNLANVPAPSEAETTLVAKIENNFVDQITTYSIPPNAVVTTDAVHDAMGVNEDECDFDLLREFMDI</sequence>
<dbReference type="GO" id="GO:0006357">
    <property type="term" value="P:regulation of transcription by RNA polymerase II"/>
    <property type="evidence" value="ECO:0007669"/>
    <property type="project" value="TreeGrafter"/>
</dbReference>
<dbReference type="AlphaFoldDB" id="A0A7E4UPN0"/>
<dbReference type="PROSITE" id="PS50014">
    <property type="entry name" value="BROMODOMAIN_2"/>
    <property type="match status" value="1"/>
</dbReference>
<evidence type="ECO:0000256" key="4">
    <source>
        <dbReference type="ARBA" id="ARBA00023163"/>
    </source>
</evidence>
<comment type="subcellular location">
    <subcellularLocation>
        <location evidence="1">Nucleus</location>
    </subcellularLocation>
</comment>
<evidence type="ECO:0000259" key="8">
    <source>
        <dbReference type="PROSITE" id="PS50014"/>
    </source>
</evidence>
<dbReference type="SUPFAM" id="SSF47370">
    <property type="entry name" value="Bromodomain"/>
    <property type="match status" value="1"/>
</dbReference>
<dbReference type="GO" id="GO:0005634">
    <property type="term" value="C:nucleus"/>
    <property type="evidence" value="ECO:0007669"/>
    <property type="project" value="UniProtKB-SubCell"/>
</dbReference>
<dbReference type="SMART" id="SM00297">
    <property type="entry name" value="BROMO"/>
    <property type="match status" value="1"/>
</dbReference>
<evidence type="ECO:0000256" key="2">
    <source>
        <dbReference type="ARBA" id="ARBA00023015"/>
    </source>
</evidence>
<dbReference type="InterPro" id="IPR021900">
    <property type="entry name" value="DUF3512"/>
</dbReference>
<keyword evidence="4" id="KW-0804">Transcription</keyword>
<feature type="domain" description="Bromo" evidence="8">
    <location>
        <begin position="149"/>
        <end position="219"/>
    </location>
</feature>
<reference evidence="9" key="1">
    <citation type="journal article" date="2013" name="Genetics">
        <title>The draft genome and transcriptome of Panagrellus redivivus are shaped by the harsh demands of a free-living lifestyle.</title>
        <authorList>
            <person name="Srinivasan J."/>
            <person name="Dillman A.R."/>
            <person name="Macchietto M.G."/>
            <person name="Heikkinen L."/>
            <person name="Lakso M."/>
            <person name="Fracchia K.M."/>
            <person name="Antoshechkin I."/>
            <person name="Mortazavi A."/>
            <person name="Wong G."/>
            <person name="Sternberg P.W."/>
        </authorList>
    </citation>
    <scope>NUCLEOTIDE SEQUENCE [LARGE SCALE GENOMIC DNA]</scope>
    <source>
        <strain evidence="9">MT8872</strain>
    </source>
</reference>
<dbReference type="InterPro" id="IPR051831">
    <property type="entry name" value="Bromodomain_contain_prot"/>
</dbReference>
<dbReference type="InterPro" id="IPR001487">
    <property type="entry name" value="Bromodomain"/>
</dbReference>